<comment type="subcellular location">
    <subcellularLocation>
        <location evidence="1 11">Cytoplasm</location>
    </subcellularLocation>
</comment>
<dbReference type="InterPro" id="IPR041715">
    <property type="entry name" value="HisRS-like_core"/>
</dbReference>
<dbReference type="GO" id="GO:0006427">
    <property type="term" value="P:histidyl-tRNA aminoacylation"/>
    <property type="evidence" value="ECO:0007669"/>
    <property type="project" value="UniProtKB-UniRule"/>
</dbReference>
<evidence type="ECO:0000256" key="6">
    <source>
        <dbReference type="ARBA" id="ARBA00022741"/>
    </source>
</evidence>
<evidence type="ECO:0000256" key="4">
    <source>
        <dbReference type="ARBA" id="ARBA00022490"/>
    </source>
</evidence>
<dbReference type="InterPro" id="IPR004516">
    <property type="entry name" value="HisRS/HisZ"/>
</dbReference>
<keyword evidence="7 11" id="KW-0067">ATP-binding</keyword>
<dbReference type="InterPro" id="IPR045864">
    <property type="entry name" value="aa-tRNA-synth_II/BPL/LPL"/>
</dbReference>
<accession>A0A0E3W386</accession>
<dbReference type="GO" id="GO:0005524">
    <property type="term" value="F:ATP binding"/>
    <property type="evidence" value="ECO:0007669"/>
    <property type="project" value="UniProtKB-UniRule"/>
</dbReference>
<comment type="subunit">
    <text evidence="3 11">Homodimer.</text>
</comment>
<dbReference type="InterPro" id="IPR033656">
    <property type="entry name" value="HisRS_anticodon"/>
</dbReference>
<feature type="binding site" evidence="12">
    <location>
        <begin position="81"/>
        <end position="83"/>
    </location>
    <ligand>
        <name>L-histidine</name>
        <dbReference type="ChEBI" id="CHEBI:57595"/>
    </ligand>
</feature>
<keyword evidence="9 11" id="KW-0030">Aminoacyl-tRNA synthetase</keyword>
<feature type="binding site" evidence="12">
    <location>
        <position position="112"/>
    </location>
    <ligand>
        <name>L-histidine</name>
        <dbReference type="ChEBI" id="CHEBI:57595"/>
    </ligand>
</feature>
<dbReference type="InterPro" id="IPR036621">
    <property type="entry name" value="Anticodon-bd_dom_sf"/>
</dbReference>
<evidence type="ECO:0000259" key="13">
    <source>
        <dbReference type="PROSITE" id="PS50862"/>
    </source>
</evidence>
<dbReference type="GO" id="GO:0005737">
    <property type="term" value="C:cytoplasm"/>
    <property type="evidence" value="ECO:0007669"/>
    <property type="project" value="UniProtKB-SubCell"/>
</dbReference>
<protein>
    <recommendedName>
        <fullName evidence="11">Histidine--tRNA ligase</fullName>
        <ecNumber evidence="11">6.1.1.21</ecNumber>
    </recommendedName>
    <alternativeName>
        <fullName evidence="11">Histidyl-tRNA synthetase</fullName>
        <shortName evidence="11">HisRS</shortName>
    </alternativeName>
</protein>
<evidence type="ECO:0000256" key="5">
    <source>
        <dbReference type="ARBA" id="ARBA00022598"/>
    </source>
</evidence>
<dbReference type="STRING" id="690567.1523"/>
<dbReference type="RefSeq" id="WP_046497284.1">
    <property type="nucleotide sequence ID" value="NZ_CGIH01000027.1"/>
</dbReference>
<dbReference type="OrthoDB" id="9800814at2"/>
<evidence type="ECO:0000256" key="11">
    <source>
        <dbReference type="HAMAP-Rule" id="MF_00127"/>
    </source>
</evidence>
<keyword evidence="4 11" id="KW-0963">Cytoplasm</keyword>
<keyword evidence="5 11" id="KW-0436">Ligase</keyword>
<dbReference type="CDD" id="cd00859">
    <property type="entry name" value="HisRS_anticodon"/>
    <property type="match status" value="1"/>
</dbReference>
<keyword evidence="15" id="KW-1185">Reference proteome</keyword>
<evidence type="ECO:0000256" key="10">
    <source>
        <dbReference type="ARBA" id="ARBA00047639"/>
    </source>
</evidence>
<evidence type="ECO:0000256" key="9">
    <source>
        <dbReference type="ARBA" id="ARBA00023146"/>
    </source>
</evidence>
<dbReference type="Pfam" id="PF13393">
    <property type="entry name" value="tRNA-synt_His"/>
    <property type="match status" value="2"/>
</dbReference>
<evidence type="ECO:0000313" key="15">
    <source>
        <dbReference type="Proteomes" id="UP000045545"/>
    </source>
</evidence>
<keyword evidence="14" id="KW-0328">Glycosyltransferase</keyword>
<dbReference type="Gene3D" id="3.40.50.800">
    <property type="entry name" value="Anticodon-binding domain"/>
    <property type="match status" value="1"/>
</dbReference>
<gene>
    <name evidence="11" type="primary">hisS</name>
    <name evidence="14" type="ORF">1523</name>
</gene>
<dbReference type="EC" id="6.1.1.21" evidence="11"/>
<evidence type="ECO:0000256" key="1">
    <source>
        <dbReference type="ARBA" id="ARBA00004496"/>
    </source>
</evidence>
<evidence type="ECO:0000256" key="8">
    <source>
        <dbReference type="ARBA" id="ARBA00022917"/>
    </source>
</evidence>
<dbReference type="InterPro" id="IPR015807">
    <property type="entry name" value="His-tRNA-ligase"/>
</dbReference>
<dbReference type="NCBIfam" id="TIGR00442">
    <property type="entry name" value="hisS"/>
    <property type="match status" value="1"/>
</dbReference>
<dbReference type="PANTHER" id="PTHR43707">
    <property type="entry name" value="HISTIDYL-TRNA SYNTHETASE"/>
    <property type="match status" value="1"/>
</dbReference>
<keyword evidence="14" id="KW-0808">Transferase</keyword>
<feature type="domain" description="Aminoacyl-transfer RNA synthetases class-II family profile" evidence="13">
    <location>
        <begin position="1"/>
        <end position="314"/>
    </location>
</feature>
<dbReference type="Gene3D" id="3.30.930.10">
    <property type="entry name" value="Bira Bifunctional Protein, Domain 2"/>
    <property type="match status" value="1"/>
</dbReference>
<dbReference type="SUPFAM" id="SSF52954">
    <property type="entry name" value="Class II aaRS ABD-related"/>
    <property type="match status" value="1"/>
</dbReference>
<proteinExistence type="inferred from homology"/>
<dbReference type="EMBL" id="CGIH01000027">
    <property type="protein sequence ID" value="CFX61774.1"/>
    <property type="molecule type" value="Genomic_DNA"/>
</dbReference>
<dbReference type="CDD" id="cd00773">
    <property type="entry name" value="HisRS-like_core"/>
    <property type="match status" value="1"/>
</dbReference>
<keyword evidence="6 11" id="KW-0547">Nucleotide-binding</keyword>
<comment type="catalytic activity">
    <reaction evidence="10 11">
        <text>tRNA(His) + L-histidine + ATP = L-histidyl-tRNA(His) + AMP + diphosphate + H(+)</text>
        <dbReference type="Rhea" id="RHEA:17313"/>
        <dbReference type="Rhea" id="RHEA-COMP:9665"/>
        <dbReference type="Rhea" id="RHEA-COMP:9689"/>
        <dbReference type="ChEBI" id="CHEBI:15378"/>
        <dbReference type="ChEBI" id="CHEBI:30616"/>
        <dbReference type="ChEBI" id="CHEBI:33019"/>
        <dbReference type="ChEBI" id="CHEBI:57595"/>
        <dbReference type="ChEBI" id="CHEBI:78442"/>
        <dbReference type="ChEBI" id="CHEBI:78527"/>
        <dbReference type="ChEBI" id="CHEBI:456215"/>
        <dbReference type="EC" id="6.1.1.21"/>
    </reaction>
</comment>
<evidence type="ECO:0000256" key="3">
    <source>
        <dbReference type="ARBA" id="ARBA00011738"/>
    </source>
</evidence>
<dbReference type="InterPro" id="IPR004154">
    <property type="entry name" value="Anticodon-bd"/>
</dbReference>
<dbReference type="AlphaFoldDB" id="A0A0E3W386"/>
<evidence type="ECO:0000256" key="7">
    <source>
        <dbReference type="ARBA" id="ARBA00022840"/>
    </source>
</evidence>
<dbReference type="SUPFAM" id="SSF55681">
    <property type="entry name" value="Class II aaRS and biotin synthetases"/>
    <property type="match status" value="1"/>
</dbReference>
<dbReference type="PROSITE" id="PS50862">
    <property type="entry name" value="AA_TRNA_LIGASE_II"/>
    <property type="match status" value="1"/>
</dbReference>
<dbReference type="GO" id="GO:0140096">
    <property type="term" value="F:catalytic activity, acting on a protein"/>
    <property type="evidence" value="ECO:0007669"/>
    <property type="project" value="UniProtKB-ARBA"/>
</dbReference>
<evidence type="ECO:0000313" key="14">
    <source>
        <dbReference type="EMBL" id="CFX61774.1"/>
    </source>
</evidence>
<keyword evidence="8 11" id="KW-0648">Protein biosynthesis</keyword>
<dbReference type="GO" id="GO:0004821">
    <property type="term" value="F:histidine-tRNA ligase activity"/>
    <property type="evidence" value="ECO:0007669"/>
    <property type="project" value="UniProtKB-UniRule"/>
</dbReference>
<dbReference type="PANTHER" id="PTHR43707:SF1">
    <property type="entry name" value="HISTIDINE--TRNA LIGASE, MITOCHONDRIAL-RELATED"/>
    <property type="match status" value="1"/>
</dbReference>
<dbReference type="Proteomes" id="UP000045545">
    <property type="component" value="Unassembled WGS sequence"/>
</dbReference>
<reference evidence="14 15" key="1">
    <citation type="submission" date="2015-03" db="EMBL/GenBank/DDBJ databases">
        <authorList>
            <person name="Murphy D."/>
        </authorList>
    </citation>
    <scope>NUCLEOTIDE SEQUENCE [LARGE SCALE GENOMIC DNA]</scope>
    <source>
        <strain evidence="14 15">OL-4</strain>
    </source>
</reference>
<feature type="binding site" evidence="12">
    <location>
        <position position="257"/>
    </location>
    <ligand>
        <name>L-histidine</name>
        <dbReference type="ChEBI" id="CHEBI:57595"/>
    </ligand>
</feature>
<organism evidence="14 15">
    <name type="scientific">Syntrophomonas zehnderi OL-4</name>
    <dbReference type="NCBI Taxonomy" id="690567"/>
    <lineage>
        <taxon>Bacteria</taxon>
        <taxon>Bacillati</taxon>
        <taxon>Bacillota</taxon>
        <taxon>Clostridia</taxon>
        <taxon>Eubacteriales</taxon>
        <taxon>Syntrophomonadaceae</taxon>
        <taxon>Syntrophomonas</taxon>
    </lineage>
</organism>
<dbReference type="GO" id="GO:0016757">
    <property type="term" value="F:glycosyltransferase activity"/>
    <property type="evidence" value="ECO:0007669"/>
    <property type="project" value="UniProtKB-KW"/>
</dbReference>
<sequence>MQAKAPRGTFDVMPGEIFKWHHIEKTIKETAEIFGYSEIRTPIFEHTELFERGVGDTTDIVSKEMYTFKDRSNRSLTLRPENTASCVRAFIEHSVAGGILPAKWYYLGPMFRYDRPQAGRYRQFHQFGVEAFGSNNPQLDAEIISLLLQILTKLGLQDYELHLNSVGCPQCREVYRKQLVGYIGPFKDQLCADCLARYEKNPLRVLDCKVPSCQEAIAGFPYIYDYLCADCLEHYSKLRNTLDDNQIDYVHDNQLVRGLDYYTNTAFEVHIPQIGAQSAIGGGGRYNGLVKACGGPNIPGIGFAMGLERLLLALESLDDQQYKDHKLDVFLAVMDGKYEAQSVKILTQLRQAGIKADKDYNGRSGKAQMKYADKLGARGVILLGEDEMRRNIYTLRNMDSKEQIEVPADHLIDAIKKFLI</sequence>
<feature type="binding site" evidence="12">
    <location>
        <begin position="261"/>
        <end position="262"/>
    </location>
    <ligand>
        <name>L-histidine</name>
        <dbReference type="ChEBI" id="CHEBI:57595"/>
    </ligand>
</feature>
<dbReference type="FunFam" id="3.30.930.10:FF:000005">
    <property type="entry name" value="Histidine--tRNA ligase"/>
    <property type="match status" value="1"/>
</dbReference>
<name>A0A0E3W386_9FIRM</name>
<dbReference type="Pfam" id="PF03129">
    <property type="entry name" value="HGTP_anticodon"/>
    <property type="match status" value="1"/>
</dbReference>
<dbReference type="HAMAP" id="MF_00127">
    <property type="entry name" value="His_tRNA_synth"/>
    <property type="match status" value="1"/>
</dbReference>
<evidence type="ECO:0000256" key="2">
    <source>
        <dbReference type="ARBA" id="ARBA00008226"/>
    </source>
</evidence>
<evidence type="ECO:0000256" key="12">
    <source>
        <dbReference type="PIRSR" id="PIRSR001549-1"/>
    </source>
</evidence>
<dbReference type="InterPro" id="IPR006195">
    <property type="entry name" value="aa-tRNA-synth_II"/>
</dbReference>
<feature type="binding site" evidence="12">
    <location>
        <position position="130"/>
    </location>
    <ligand>
        <name>L-histidine</name>
        <dbReference type="ChEBI" id="CHEBI:57595"/>
    </ligand>
</feature>
<comment type="similarity">
    <text evidence="2 11">Belongs to the class-II aminoacyl-tRNA synthetase family.</text>
</comment>
<feature type="binding site" evidence="12">
    <location>
        <position position="126"/>
    </location>
    <ligand>
        <name>L-histidine</name>
        <dbReference type="ChEBI" id="CHEBI:57595"/>
    </ligand>
</feature>
<dbReference type="PIRSF" id="PIRSF001549">
    <property type="entry name" value="His-tRNA_synth"/>
    <property type="match status" value="1"/>
</dbReference>